<evidence type="ECO:0000256" key="7">
    <source>
        <dbReference type="ARBA" id="ARBA00034078"/>
    </source>
</evidence>
<evidence type="ECO:0000259" key="10">
    <source>
        <dbReference type="Pfam" id="PF04324"/>
    </source>
</evidence>
<keyword evidence="6" id="KW-0411">Iron-sulfur</keyword>
<dbReference type="PANTHER" id="PTHR37424">
    <property type="entry name" value="BACTERIOFERRITIN-ASSOCIATED FERREDOXIN"/>
    <property type="match status" value="1"/>
</dbReference>
<keyword evidence="5" id="KW-0408">Iron</keyword>
<comment type="similarity">
    <text evidence="9">Belongs to the Bfd family.</text>
</comment>
<keyword evidence="1" id="KW-0813">Transport</keyword>
<protein>
    <recommendedName>
        <fullName evidence="8">Bacterioferritin-associated ferredoxin</fullName>
    </recommendedName>
</protein>
<dbReference type="Proteomes" id="UP001056255">
    <property type="component" value="Chromosome I"/>
</dbReference>
<proteinExistence type="inferred from homology"/>
<feature type="domain" description="BFD-like [2Fe-2S]-binding" evidence="10">
    <location>
        <begin position="2"/>
        <end position="52"/>
    </location>
</feature>
<evidence type="ECO:0000313" key="11">
    <source>
        <dbReference type="EMBL" id="USH04038.1"/>
    </source>
</evidence>
<evidence type="ECO:0000256" key="3">
    <source>
        <dbReference type="ARBA" id="ARBA00022723"/>
    </source>
</evidence>
<keyword evidence="3" id="KW-0479">Metal-binding</keyword>
<dbReference type="EMBL" id="CP082275">
    <property type="protein sequence ID" value="USH04038.1"/>
    <property type="molecule type" value="Genomic_DNA"/>
</dbReference>
<sequence length="63" mass="7064">MYVCLCHGISDKTLKKLAYEQGVDDIREIRKLTPLGSQCGKCIRPAKEILQEASLNPLYKKVG</sequence>
<dbReference type="CDD" id="cd19945">
    <property type="entry name" value="Fer2_BFD"/>
    <property type="match status" value="1"/>
</dbReference>
<dbReference type="InterPro" id="IPR041854">
    <property type="entry name" value="BFD-like_2Fe2S-bd_dom_sf"/>
</dbReference>
<accession>A0ABY4WYG2</accession>
<evidence type="ECO:0000256" key="5">
    <source>
        <dbReference type="ARBA" id="ARBA00023004"/>
    </source>
</evidence>
<evidence type="ECO:0000256" key="9">
    <source>
        <dbReference type="ARBA" id="ARBA00046332"/>
    </source>
</evidence>
<gene>
    <name evidence="11" type="ORF">K6Q96_01235</name>
</gene>
<dbReference type="InterPro" id="IPR052371">
    <property type="entry name" value="BFD-associated_ferredoxin"/>
</dbReference>
<organism evidence="11 12">
    <name type="scientific">Grimontia kaedaensis</name>
    <dbReference type="NCBI Taxonomy" id="2872157"/>
    <lineage>
        <taxon>Bacteria</taxon>
        <taxon>Pseudomonadati</taxon>
        <taxon>Pseudomonadota</taxon>
        <taxon>Gammaproteobacteria</taxon>
        <taxon>Vibrionales</taxon>
        <taxon>Vibrionaceae</taxon>
        <taxon>Grimontia</taxon>
    </lineage>
</organism>
<evidence type="ECO:0000256" key="1">
    <source>
        <dbReference type="ARBA" id="ARBA00022448"/>
    </source>
</evidence>
<dbReference type="Gene3D" id="1.10.10.1100">
    <property type="entry name" value="BFD-like [2Fe-2S]-binding domain"/>
    <property type="match status" value="1"/>
</dbReference>
<evidence type="ECO:0000256" key="6">
    <source>
        <dbReference type="ARBA" id="ARBA00023014"/>
    </source>
</evidence>
<evidence type="ECO:0000256" key="2">
    <source>
        <dbReference type="ARBA" id="ARBA00022714"/>
    </source>
</evidence>
<keyword evidence="2" id="KW-0001">2Fe-2S</keyword>
<comment type="cofactor">
    <cofactor evidence="7">
        <name>[2Fe-2S] cluster</name>
        <dbReference type="ChEBI" id="CHEBI:190135"/>
    </cofactor>
</comment>
<dbReference type="PANTHER" id="PTHR37424:SF1">
    <property type="entry name" value="BACTERIOFERRITIN-ASSOCIATED FERREDOXIN"/>
    <property type="match status" value="1"/>
</dbReference>
<evidence type="ECO:0000256" key="8">
    <source>
        <dbReference type="ARBA" id="ARBA00039386"/>
    </source>
</evidence>
<dbReference type="InterPro" id="IPR007419">
    <property type="entry name" value="BFD-like_2Fe2S-bd_dom"/>
</dbReference>
<evidence type="ECO:0000313" key="12">
    <source>
        <dbReference type="Proteomes" id="UP001056255"/>
    </source>
</evidence>
<dbReference type="Pfam" id="PF04324">
    <property type="entry name" value="Fer2_BFD"/>
    <property type="match status" value="1"/>
</dbReference>
<keyword evidence="12" id="KW-1185">Reference proteome</keyword>
<name>A0ABY4WYG2_9GAMM</name>
<dbReference type="RefSeq" id="WP_251879551.1">
    <property type="nucleotide sequence ID" value="NZ_CP082275.1"/>
</dbReference>
<keyword evidence="4" id="KW-0249">Electron transport</keyword>
<evidence type="ECO:0000256" key="4">
    <source>
        <dbReference type="ARBA" id="ARBA00022982"/>
    </source>
</evidence>
<reference evidence="11" key="1">
    <citation type="submission" date="2021-08" db="EMBL/GenBank/DDBJ databases">
        <authorList>
            <person name="Sakaguchi M."/>
            <person name="Kikuchi T."/>
            <person name="Urbanczyk H."/>
        </authorList>
    </citation>
    <scope>NUCLEOTIDE SEQUENCE</scope>
    <source>
        <strain evidence="11">020920N</strain>
    </source>
</reference>